<organism evidence="2 3">
    <name type="scientific">Sodiomyces alkalinus (strain CBS 110278 / VKM F-3762 / F11)</name>
    <name type="common">Alkaliphilic filamentous fungus</name>
    <dbReference type="NCBI Taxonomy" id="1314773"/>
    <lineage>
        <taxon>Eukaryota</taxon>
        <taxon>Fungi</taxon>
        <taxon>Dikarya</taxon>
        <taxon>Ascomycota</taxon>
        <taxon>Pezizomycotina</taxon>
        <taxon>Sordariomycetes</taxon>
        <taxon>Hypocreomycetidae</taxon>
        <taxon>Glomerellales</taxon>
        <taxon>Plectosphaerellaceae</taxon>
        <taxon>Sodiomyces</taxon>
    </lineage>
</organism>
<dbReference type="STRING" id="1314773.A0A3N2PTE9"/>
<sequence>MASLPRRLLGRSKGNYFVFDPRAQGVTDYDILSYRWGDTRTPYRCDIGGVDWDVILPEQKLKDIKRLMESAGIDSLWVDCVCIHQTDRAEMAAEMANMYHYYKRARRCHILIDMDEVWDPDEIGKDLRFIDHILTHMGGAALAAEATRLTENMTRRLSEWAHRTWLFPLDESVARAAGVEMGLLNCYSTCIRHVCSLFQNLYFSRVWTFQEMLLGKNITLWGVNKKTMSCIGHLYTWMDLATDAKDKAYKLQAWIESCRVLKSASVKAVLARIEDDNLTLGLLQIQVKGINSARTDIISGGPHWWLDNHKGISNVFSAVSLRPRGCVQVADIFRGLLGVFNGLFTAEEIEREMPDNDIESSSFSFFKQLSEKTGYAWTRLAISSKDRGEWDWIPVMASSSRLLTTDCFAGVVQLGRLKPNGVAKTDATTGLIGKPRKYMTIRLRQENSADFNFSYHGCNCGRSIKTGFRKTEQINLHDRRRNVVGDETGRTLVILSTLLGSIMEPGGNVKEYRYKLLSKLLPNWRVTDPNAKPTDWIDRCVSGTPWENPNSDFIRVHNESMNYRLADMISCASRLANDTTKCISCEIVVNCGCTIIGPFALMMQAIVSMEGSFLGATAANLDADDRIVLQDGLGLVQIGDVGREGFHLVAFEGDVQAYRLHAAACRNTKDTKPVFYKGQWPTGRAMVREDFKHGFAGMTRDYGYVDTDGSGNLLICRNHPIDPYRIVGVCIDEHFHSKKGKQPVYIK</sequence>
<dbReference type="Pfam" id="PF06985">
    <property type="entry name" value="HET"/>
    <property type="match status" value="1"/>
</dbReference>
<evidence type="ECO:0000313" key="2">
    <source>
        <dbReference type="EMBL" id="ROT37704.1"/>
    </source>
</evidence>
<evidence type="ECO:0000259" key="1">
    <source>
        <dbReference type="Pfam" id="PF06985"/>
    </source>
</evidence>
<name>A0A3N2PTE9_SODAK</name>
<dbReference type="PANTHER" id="PTHR24148:SF64">
    <property type="entry name" value="HETEROKARYON INCOMPATIBILITY DOMAIN-CONTAINING PROTEIN"/>
    <property type="match status" value="1"/>
</dbReference>
<protein>
    <recommendedName>
        <fullName evidence="1">Heterokaryon incompatibility domain-containing protein</fullName>
    </recommendedName>
</protein>
<dbReference type="EMBL" id="ML119057">
    <property type="protein sequence ID" value="ROT37704.1"/>
    <property type="molecule type" value="Genomic_DNA"/>
</dbReference>
<dbReference type="PANTHER" id="PTHR24148">
    <property type="entry name" value="ANKYRIN REPEAT DOMAIN-CONTAINING PROTEIN 39 HOMOLOG-RELATED"/>
    <property type="match status" value="1"/>
</dbReference>
<proteinExistence type="predicted"/>
<dbReference type="AlphaFoldDB" id="A0A3N2PTE9"/>
<keyword evidence="3" id="KW-1185">Reference proteome</keyword>
<dbReference type="InterPro" id="IPR010730">
    <property type="entry name" value="HET"/>
</dbReference>
<gene>
    <name evidence="2" type="ORF">SODALDRAFT_334834</name>
</gene>
<dbReference type="Proteomes" id="UP000272025">
    <property type="component" value="Unassembled WGS sequence"/>
</dbReference>
<dbReference type="GeneID" id="39580787"/>
<reference evidence="2 3" key="1">
    <citation type="journal article" date="2018" name="Mol. Ecol.">
        <title>The obligate alkalophilic soda-lake fungus Sodiomyces alkalinus has shifted to a protein diet.</title>
        <authorList>
            <person name="Grum-Grzhimaylo A.A."/>
            <person name="Falkoski D.L."/>
            <person name="van den Heuvel J."/>
            <person name="Valero-Jimenez C.A."/>
            <person name="Min B."/>
            <person name="Choi I.G."/>
            <person name="Lipzen A."/>
            <person name="Daum C.G."/>
            <person name="Aanen D.K."/>
            <person name="Tsang A."/>
            <person name="Henrissat B."/>
            <person name="Bilanenko E.N."/>
            <person name="de Vries R.P."/>
            <person name="van Kan J.A.L."/>
            <person name="Grigoriev I.V."/>
            <person name="Debets A.J.M."/>
        </authorList>
    </citation>
    <scope>NUCLEOTIDE SEQUENCE [LARGE SCALE GENOMIC DNA]</scope>
    <source>
        <strain evidence="2 3">F11</strain>
    </source>
</reference>
<accession>A0A3N2PTE9</accession>
<evidence type="ECO:0000313" key="3">
    <source>
        <dbReference type="Proteomes" id="UP000272025"/>
    </source>
</evidence>
<dbReference type="RefSeq" id="XP_028465510.1">
    <property type="nucleotide sequence ID" value="XM_028612309.1"/>
</dbReference>
<dbReference type="InterPro" id="IPR052895">
    <property type="entry name" value="HetReg/Transcr_Mod"/>
</dbReference>
<dbReference type="OrthoDB" id="2157530at2759"/>
<feature type="domain" description="Heterokaryon incompatibility" evidence="1">
    <location>
        <begin position="29"/>
        <end position="211"/>
    </location>
</feature>